<feature type="non-terminal residue" evidence="2">
    <location>
        <position position="149"/>
    </location>
</feature>
<name>A0ABN9V4S7_9DINO</name>
<sequence>ARAVPGPLFPRQRRGSRPLLLVLQDHAGPLHGPRAGRGVPGVWYLRRHDRRGGHHGQRAGRHVLRDGGAEVAQRRHQALRAVDRHGPGGDAGDAVPRGRRGSGEPLHQHPGVVPPAGGAPRRLRRRPLQQRCEGLEDIELHADHPWTAG</sequence>
<proteinExistence type="predicted"/>
<feature type="non-terminal residue" evidence="2">
    <location>
        <position position="1"/>
    </location>
</feature>
<gene>
    <name evidence="2" type="ORF">PCOR1329_LOCUS53520</name>
</gene>
<comment type="caution">
    <text evidence="2">The sequence shown here is derived from an EMBL/GenBank/DDBJ whole genome shotgun (WGS) entry which is preliminary data.</text>
</comment>
<dbReference type="EMBL" id="CAUYUJ010016524">
    <property type="protein sequence ID" value="CAK0866306.1"/>
    <property type="molecule type" value="Genomic_DNA"/>
</dbReference>
<evidence type="ECO:0000256" key="1">
    <source>
        <dbReference type="SAM" id="MobiDB-lite"/>
    </source>
</evidence>
<accession>A0ABN9V4S7</accession>
<feature type="compositionally biased region" description="Low complexity" evidence="1">
    <location>
        <begin position="110"/>
        <end position="120"/>
    </location>
</feature>
<evidence type="ECO:0000313" key="2">
    <source>
        <dbReference type="EMBL" id="CAK0866306.1"/>
    </source>
</evidence>
<feature type="region of interest" description="Disordered" evidence="1">
    <location>
        <begin position="79"/>
        <end position="127"/>
    </location>
</feature>
<evidence type="ECO:0000313" key="3">
    <source>
        <dbReference type="Proteomes" id="UP001189429"/>
    </source>
</evidence>
<protein>
    <submittedName>
        <fullName evidence="2">Uncharacterized protein</fullName>
    </submittedName>
</protein>
<keyword evidence="3" id="KW-1185">Reference proteome</keyword>
<reference evidence="2" key="1">
    <citation type="submission" date="2023-10" db="EMBL/GenBank/DDBJ databases">
        <authorList>
            <person name="Chen Y."/>
            <person name="Shah S."/>
            <person name="Dougan E. K."/>
            <person name="Thang M."/>
            <person name="Chan C."/>
        </authorList>
    </citation>
    <scope>NUCLEOTIDE SEQUENCE [LARGE SCALE GENOMIC DNA]</scope>
</reference>
<organism evidence="2 3">
    <name type="scientific">Prorocentrum cordatum</name>
    <dbReference type="NCBI Taxonomy" id="2364126"/>
    <lineage>
        <taxon>Eukaryota</taxon>
        <taxon>Sar</taxon>
        <taxon>Alveolata</taxon>
        <taxon>Dinophyceae</taxon>
        <taxon>Prorocentrales</taxon>
        <taxon>Prorocentraceae</taxon>
        <taxon>Prorocentrum</taxon>
    </lineage>
</organism>
<dbReference type="Proteomes" id="UP001189429">
    <property type="component" value="Unassembled WGS sequence"/>
</dbReference>